<protein>
    <submittedName>
        <fullName evidence="2">HNH endonuclease</fullName>
    </submittedName>
</protein>
<evidence type="ECO:0000313" key="3">
    <source>
        <dbReference type="Proteomes" id="UP000611723"/>
    </source>
</evidence>
<proteinExistence type="predicted"/>
<organism evidence="2 3">
    <name type="scientific">Marivirga aurantiaca</name>
    <dbReference type="NCBI Taxonomy" id="2802615"/>
    <lineage>
        <taxon>Bacteria</taxon>
        <taxon>Pseudomonadati</taxon>
        <taxon>Bacteroidota</taxon>
        <taxon>Cytophagia</taxon>
        <taxon>Cytophagales</taxon>
        <taxon>Marivirgaceae</taxon>
        <taxon>Marivirga</taxon>
    </lineage>
</organism>
<reference evidence="2" key="1">
    <citation type="submission" date="2021-01" db="EMBL/GenBank/DDBJ databases">
        <title>Marivirga aurantiaca sp. nov., isolated from intertidal surface sediments.</title>
        <authorList>
            <person name="Zhang M."/>
        </authorList>
    </citation>
    <scope>NUCLEOTIDE SEQUENCE</scope>
    <source>
        <strain evidence="2">S37H4</strain>
    </source>
</reference>
<dbReference type="EMBL" id="JAEQBW010000001">
    <property type="protein sequence ID" value="MBK6263400.1"/>
    <property type="molecule type" value="Genomic_DNA"/>
</dbReference>
<dbReference type="CDD" id="cd00085">
    <property type="entry name" value="HNHc"/>
    <property type="match status" value="1"/>
</dbReference>
<dbReference type="Gene3D" id="1.10.30.50">
    <property type="match status" value="1"/>
</dbReference>
<keyword evidence="2" id="KW-0378">Hydrolase</keyword>
<sequence length="231" mass="26274">MAKHKFTYSEKYAVWETHGYCCYWCGDPLEIQQTTVDHVIPEHLEEKEDELNWVKEHYALPKEFEVNAFENWVPSHSNCNSRKSITLYKPSPAFIAILDSIIKKGSIARKKFESITKAKDRDKVIGKIMIDLEDGKITKDDLIALLGTTNEKVPDISEDVDGKLHIRVSNRWKVVNTMDNDLAMVSDGRMAGITPTNENPHISWSCPNCGSYGPWNGVMCMNCGMKSDPFD</sequence>
<evidence type="ECO:0000313" key="2">
    <source>
        <dbReference type="EMBL" id="MBK6263400.1"/>
    </source>
</evidence>
<keyword evidence="2" id="KW-0255">Endonuclease</keyword>
<accession>A0A934WUX2</accession>
<comment type="caution">
    <text evidence="2">The sequence shown here is derived from an EMBL/GenBank/DDBJ whole genome shotgun (WGS) entry which is preliminary data.</text>
</comment>
<dbReference type="RefSeq" id="WP_201429090.1">
    <property type="nucleotide sequence ID" value="NZ_JAEQBW010000001.1"/>
</dbReference>
<name>A0A934WUX2_9BACT</name>
<dbReference type="Proteomes" id="UP000611723">
    <property type="component" value="Unassembled WGS sequence"/>
</dbReference>
<keyword evidence="3" id="KW-1185">Reference proteome</keyword>
<feature type="domain" description="C2H2-type" evidence="1">
    <location>
        <begin position="21"/>
        <end position="43"/>
    </location>
</feature>
<dbReference type="PROSITE" id="PS00028">
    <property type="entry name" value="ZINC_FINGER_C2H2_1"/>
    <property type="match status" value="1"/>
</dbReference>
<dbReference type="InterPro" id="IPR003615">
    <property type="entry name" value="HNH_nuc"/>
</dbReference>
<dbReference type="InterPro" id="IPR013087">
    <property type="entry name" value="Znf_C2H2_type"/>
</dbReference>
<dbReference type="AlphaFoldDB" id="A0A934WUX2"/>
<dbReference type="GO" id="GO:0004519">
    <property type="term" value="F:endonuclease activity"/>
    <property type="evidence" value="ECO:0007669"/>
    <property type="project" value="UniProtKB-KW"/>
</dbReference>
<gene>
    <name evidence="2" type="ORF">JKA74_00020</name>
</gene>
<keyword evidence="2" id="KW-0540">Nuclease</keyword>
<evidence type="ECO:0000259" key="1">
    <source>
        <dbReference type="PROSITE" id="PS00028"/>
    </source>
</evidence>